<organism evidence="1 2">
    <name type="scientific">Winogradskyella damuponensis</name>
    <dbReference type="NCBI Taxonomy" id="943939"/>
    <lineage>
        <taxon>Bacteria</taxon>
        <taxon>Pseudomonadati</taxon>
        <taxon>Bacteroidota</taxon>
        <taxon>Flavobacteriia</taxon>
        <taxon>Flavobacteriales</taxon>
        <taxon>Flavobacteriaceae</taxon>
        <taxon>Winogradskyella</taxon>
    </lineage>
</organism>
<evidence type="ECO:0000313" key="2">
    <source>
        <dbReference type="Proteomes" id="UP001501682"/>
    </source>
</evidence>
<reference evidence="2" key="1">
    <citation type="journal article" date="2019" name="Int. J. Syst. Evol. Microbiol.">
        <title>The Global Catalogue of Microorganisms (GCM) 10K type strain sequencing project: providing services to taxonomists for standard genome sequencing and annotation.</title>
        <authorList>
            <consortium name="The Broad Institute Genomics Platform"/>
            <consortium name="The Broad Institute Genome Sequencing Center for Infectious Disease"/>
            <person name="Wu L."/>
            <person name="Ma J."/>
        </authorList>
    </citation>
    <scope>NUCLEOTIDE SEQUENCE [LARGE SCALE GENOMIC DNA]</scope>
    <source>
        <strain evidence="2">JCM 17633</strain>
    </source>
</reference>
<dbReference type="RefSeq" id="WP_334469519.1">
    <property type="nucleotide sequence ID" value="NZ_BAABCB010000005.1"/>
</dbReference>
<proteinExistence type="predicted"/>
<sequence>MKRYFIILLFAGGLVCLACDKDDPCEVNHVIINGECVPDYIFPDNSVVLQNGDKYYHKKFGLIIYKDGQWTDKWNNIIEEL</sequence>
<accession>A0ABP8CMR8</accession>
<dbReference type="EMBL" id="BAABCB010000005">
    <property type="protein sequence ID" value="GAA4241248.1"/>
    <property type="molecule type" value="Genomic_DNA"/>
</dbReference>
<keyword evidence="2" id="KW-1185">Reference proteome</keyword>
<gene>
    <name evidence="1" type="ORF">GCM10022292_06910</name>
</gene>
<comment type="caution">
    <text evidence="1">The sequence shown here is derived from an EMBL/GenBank/DDBJ whole genome shotgun (WGS) entry which is preliminary data.</text>
</comment>
<protein>
    <submittedName>
        <fullName evidence="1">Uncharacterized protein</fullName>
    </submittedName>
</protein>
<name>A0ABP8CMR8_9FLAO</name>
<dbReference type="Proteomes" id="UP001501682">
    <property type="component" value="Unassembled WGS sequence"/>
</dbReference>
<evidence type="ECO:0000313" key="1">
    <source>
        <dbReference type="EMBL" id="GAA4241248.1"/>
    </source>
</evidence>